<dbReference type="GeneID" id="6070514"/>
<evidence type="ECO:0000256" key="3">
    <source>
        <dbReference type="ARBA" id="ARBA00022694"/>
    </source>
</evidence>
<dbReference type="Proteomes" id="UP000001194">
    <property type="component" value="Unassembled WGS sequence"/>
</dbReference>
<feature type="compositionally biased region" description="Acidic residues" evidence="8">
    <location>
        <begin position="452"/>
        <end position="461"/>
    </location>
</feature>
<dbReference type="GO" id="GO:0043527">
    <property type="term" value="C:tRNA methyltransferase complex"/>
    <property type="evidence" value="ECO:0007669"/>
    <property type="project" value="TreeGrafter"/>
</dbReference>
<comment type="function">
    <text evidence="6">Required for the formation of N(7)-methylguanine at position 46 (m7G46) in tRNA. In the complex, it is required to stabilize and induce conformational changes of the catalytic subunit.</text>
</comment>
<keyword evidence="3 6" id="KW-0819">tRNA processing</keyword>
<feature type="compositionally biased region" description="Basic and acidic residues" evidence="8">
    <location>
        <begin position="462"/>
        <end position="471"/>
    </location>
</feature>
<dbReference type="UniPathway" id="UPA00989"/>
<protein>
    <submittedName>
        <fullName evidence="9">Predicted protein</fullName>
    </submittedName>
</protein>
<evidence type="ECO:0000313" key="9">
    <source>
        <dbReference type="EMBL" id="EDR14605.1"/>
    </source>
</evidence>
<evidence type="ECO:0000256" key="7">
    <source>
        <dbReference type="PROSITE-ProRule" id="PRU00221"/>
    </source>
</evidence>
<proteinExistence type="inferred from homology"/>
<dbReference type="Gene3D" id="2.130.10.10">
    <property type="entry name" value="YVTN repeat-like/Quinoprotein amine dehydrogenase"/>
    <property type="match status" value="2"/>
</dbReference>
<evidence type="ECO:0000313" key="10">
    <source>
        <dbReference type="Proteomes" id="UP000001194"/>
    </source>
</evidence>
<dbReference type="SUPFAM" id="SSF50978">
    <property type="entry name" value="WD40 repeat-like"/>
    <property type="match status" value="1"/>
</dbReference>
<dbReference type="InterPro" id="IPR019775">
    <property type="entry name" value="WD40_repeat_CS"/>
</dbReference>
<keyword evidence="10" id="KW-1185">Reference proteome</keyword>
<feature type="region of interest" description="Disordered" evidence="8">
    <location>
        <begin position="256"/>
        <end position="304"/>
    </location>
</feature>
<sequence length="508" mass="55729">MTIYYPYTHLFPGPSHTVAISGPHIQVINTTTGDVLHSTTLFTDEARNAVLKSGPVRCAAVDKESKYLITTGEDKILKLWEVDGLKLLSERELPKKPTGLAFSADAQSILASDKFGDIFRYPFVHVPSTVTQKKDALSSHENPSGGQLILGHASPLNAFLLTHDERYIITADRDEHIRVSWYPQGYNIEMYCLGHSKFVSAIHVPQFDQSKLISGGGDPDLKIWDWMTGEVKHAIDVADAIDPFLVVRAVKRRRGGHDDDEEDEAVEGNGSKRRKGKGRAKGKDKQEEEKESEEGPIASSSQTTTDNAEKVLVIRKIGSLEADGVPTVIFSAVGATALFTLPYRDGVTMSNIRHFDFGRPITDFAIANDGLIWILLDSEWTPDGVPSGSGSPFVKVLQFSLGQLVEAPSGSHSALLLTLNETSLLEASVDDIKKLSLYIDLQTMPKYADKPEETEETTAEDTSDKKLSNKELGRMKRKQIVLAKAGGVGVGEGEEEEEPLSKKNKSEL</sequence>
<feature type="compositionally biased region" description="Basic and acidic residues" evidence="8">
    <location>
        <begin position="499"/>
        <end position="508"/>
    </location>
</feature>
<feature type="region of interest" description="Disordered" evidence="8">
    <location>
        <begin position="486"/>
        <end position="508"/>
    </location>
</feature>
<dbReference type="GO" id="GO:0005829">
    <property type="term" value="C:cytosol"/>
    <property type="evidence" value="ECO:0007669"/>
    <property type="project" value="TreeGrafter"/>
</dbReference>
<comment type="pathway">
    <text evidence="6">tRNA modification; N(7)-methylguanine-tRNA biosynthesis.</text>
</comment>
<dbReference type="Pfam" id="PF00400">
    <property type="entry name" value="WD40"/>
    <property type="match status" value="2"/>
</dbReference>
<dbReference type="RefSeq" id="XP_001875164.1">
    <property type="nucleotide sequence ID" value="XM_001875129.1"/>
</dbReference>
<dbReference type="InParanoid" id="B0CU47"/>
<evidence type="ECO:0000256" key="5">
    <source>
        <dbReference type="ARBA" id="ARBA00023242"/>
    </source>
</evidence>
<dbReference type="PROSITE" id="PS00678">
    <property type="entry name" value="WD_REPEATS_1"/>
    <property type="match status" value="1"/>
</dbReference>
<dbReference type="PANTHER" id="PTHR16288:SF0">
    <property type="entry name" value="TRNA (GUANINE-N(7)-)-METHYLTRANSFERASE NON-CATALYTIC SUBUNIT WDR4"/>
    <property type="match status" value="1"/>
</dbReference>
<feature type="region of interest" description="Disordered" evidence="8">
    <location>
        <begin position="449"/>
        <end position="471"/>
    </location>
</feature>
<dbReference type="PANTHER" id="PTHR16288">
    <property type="entry name" value="WD40 REPEAT PROTEIN 4"/>
    <property type="match status" value="1"/>
</dbReference>
<organism evidence="10">
    <name type="scientific">Laccaria bicolor (strain S238N-H82 / ATCC MYA-4686)</name>
    <name type="common">Bicoloured deceiver</name>
    <name type="synonym">Laccaria laccata var. bicolor</name>
    <dbReference type="NCBI Taxonomy" id="486041"/>
    <lineage>
        <taxon>Eukaryota</taxon>
        <taxon>Fungi</taxon>
        <taxon>Dikarya</taxon>
        <taxon>Basidiomycota</taxon>
        <taxon>Agaricomycotina</taxon>
        <taxon>Agaricomycetes</taxon>
        <taxon>Agaricomycetidae</taxon>
        <taxon>Agaricales</taxon>
        <taxon>Agaricineae</taxon>
        <taxon>Hydnangiaceae</taxon>
        <taxon>Laccaria</taxon>
    </lineage>
</organism>
<dbReference type="GO" id="GO:0005634">
    <property type="term" value="C:nucleus"/>
    <property type="evidence" value="ECO:0007669"/>
    <property type="project" value="UniProtKB-SubCell"/>
</dbReference>
<dbReference type="EMBL" id="DS547092">
    <property type="protein sequence ID" value="EDR14605.1"/>
    <property type="molecule type" value="Genomic_DNA"/>
</dbReference>
<dbReference type="HOGENOM" id="CLU_023695_0_0_1"/>
<evidence type="ECO:0000256" key="4">
    <source>
        <dbReference type="ARBA" id="ARBA00022737"/>
    </source>
</evidence>
<dbReference type="KEGG" id="lbc:LACBIDRAFT_305397"/>
<dbReference type="InterPro" id="IPR036322">
    <property type="entry name" value="WD40_repeat_dom_sf"/>
</dbReference>
<gene>
    <name evidence="9" type="ORF">LACBIDRAFT_305397</name>
</gene>
<evidence type="ECO:0000256" key="8">
    <source>
        <dbReference type="SAM" id="MobiDB-lite"/>
    </source>
</evidence>
<dbReference type="GO" id="GO:0106004">
    <property type="term" value="P:tRNA (guanine-N7)-methylation"/>
    <property type="evidence" value="ECO:0007669"/>
    <property type="project" value="UniProtKB-UniRule"/>
</dbReference>
<accession>B0CU47</accession>
<dbReference type="HAMAP" id="MF_03056">
    <property type="entry name" value="TRM82"/>
    <property type="match status" value="1"/>
</dbReference>
<evidence type="ECO:0000256" key="2">
    <source>
        <dbReference type="ARBA" id="ARBA00022574"/>
    </source>
</evidence>
<dbReference type="InterPro" id="IPR001680">
    <property type="entry name" value="WD40_rpt"/>
</dbReference>
<name>B0CU47_LACBS</name>
<reference evidence="9 10" key="1">
    <citation type="journal article" date="2008" name="Nature">
        <title>The genome of Laccaria bicolor provides insights into mycorrhizal symbiosis.</title>
        <authorList>
            <person name="Martin F."/>
            <person name="Aerts A."/>
            <person name="Ahren D."/>
            <person name="Brun A."/>
            <person name="Danchin E.G.J."/>
            <person name="Duchaussoy F."/>
            <person name="Gibon J."/>
            <person name="Kohler A."/>
            <person name="Lindquist E."/>
            <person name="Pereda V."/>
            <person name="Salamov A."/>
            <person name="Shapiro H.J."/>
            <person name="Wuyts J."/>
            <person name="Blaudez D."/>
            <person name="Buee M."/>
            <person name="Brokstein P."/>
            <person name="Canbaeck B."/>
            <person name="Cohen D."/>
            <person name="Courty P.E."/>
            <person name="Coutinho P.M."/>
            <person name="Delaruelle C."/>
            <person name="Detter J.C."/>
            <person name="Deveau A."/>
            <person name="DiFazio S."/>
            <person name="Duplessis S."/>
            <person name="Fraissinet-Tachet L."/>
            <person name="Lucic E."/>
            <person name="Frey-Klett P."/>
            <person name="Fourrey C."/>
            <person name="Feussner I."/>
            <person name="Gay G."/>
            <person name="Grimwood J."/>
            <person name="Hoegger P.J."/>
            <person name="Jain P."/>
            <person name="Kilaru S."/>
            <person name="Labbe J."/>
            <person name="Lin Y.C."/>
            <person name="Legue V."/>
            <person name="Le Tacon F."/>
            <person name="Marmeisse R."/>
            <person name="Melayah D."/>
            <person name="Montanini B."/>
            <person name="Muratet M."/>
            <person name="Nehls U."/>
            <person name="Niculita-Hirzel H."/>
            <person name="Oudot-Le Secq M.P."/>
            <person name="Peter M."/>
            <person name="Quesneville H."/>
            <person name="Rajashekar B."/>
            <person name="Reich M."/>
            <person name="Rouhier N."/>
            <person name="Schmutz J."/>
            <person name="Yin T."/>
            <person name="Chalot M."/>
            <person name="Henrissat B."/>
            <person name="Kuees U."/>
            <person name="Lucas S."/>
            <person name="Van de Peer Y."/>
            <person name="Podila G.K."/>
            <person name="Polle A."/>
            <person name="Pukkila P.J."/>
            <person name="Richardson P.M."/>
            <person name="Rouze P."/>
            <person name="Sanders I.R."/>
            <person name="Stajich J.E."/>
            <person name="Tunlid A."/>
            <person name="Tuskan G."/>
            <person name="Grigoriev I.V."/>
        </authorList>
    </citation>
    <scope>NUCLEOTIDE SEQUENCE [LARGE SCALE GENOMIC DNA]</scope>
    <source>
        <strain evidence="10">S238N-H82 / ATCC MYA-4686</strain>
    </source>
</reference>
<feature type="compositionally biased region" description="Basic residues" evidence="8">
    <location>
        <begin position="271"/>
        <end position="280"/>
    </location>
</feature>
<keyword evidence="2 6" id="KW-0853">WD repeat</keyword>
<evidence type="ECO:0000256" key="1">
    <source>
        <dbReference type="ARBA" id="ARBA00004123"/>
    </source>
</evidence>
<comment type="similarity">
    <text evidence="6">Belongs to the WD repeat TRM82 family.</text>
</comment>
<dbReference type="InterPro" id="IPR028884">
    <property type="entry name" value="Trm82"/>
</dbReference>
<dbReference type="InterPro" id="IPR015943">
    <property type="entry name" value="WD40/YVTN_repeat-like_dom_sf"/>
</dbReference>
<keyword evidence="5 6" id="KW-0539">Nucleus</keyword>
<dbReference type="PROSITE" id="PS50082">
    <property type="entry name" value="WD_REPEATS_2"/>
    <property type="match status" value="1"/>
</dbReference>
<feature type="repeat" description="WD" evidence="7">
    <location>
        <begin position="192"/>
        <end position="234"/>
    </location>
</feature>
<evidence type="ECO:0000256" key="6">
    <source>
        <dbReference type="HAMAP-Rule" id="MF_03056"/>
    </source>
</evidence>
<dbReference type="OrthoDB" id="339900at2759"/>
<comment type="subcellular location">
    <subcellularLocation>
        <location evidence="1 6">Nucleus</location>
    </subcellularLocation>
</comment>
<keyword evidence="4 6" id="KW-0677">Repeat</keyword>
<dbReference type="STRING" id="486041.B0CU47"/>
<dbReference type="SMART" id="SM00320">
    <property type="entry name" value="WD40"/>
    <property type="match status" value="3"/>
</dbReference>
<dbReference type="AlphaFoldDB" id="B0CU47"/>